<dbReference type="InterPro" id="IPR038765">
    <property type="entry name" value="Papain-like_cys_pep_sf"/>
</dbReference>
<dbReference type="Gene3D" id="1.10.3670.10">
    <property type="entry name" value="Putative xylanase like domain"/>
    <property type="match status" value="1"/>
</dbReference>
<dbReference type="AlphaFoldDB" id="U2DV13"/>
<evidence type="ECO:0008006" key="4">
    <source>
        <dbReference type="Google" id="ProtNLM"/>
    </source>
</evidence>
<evidence type="ECO:0000313" key="2">
    <source>
        <dbReference type="EMBL" id="ERI85492.1"/>
    </source>
</evidence>
<dbReference type="InterPro" id="IPR010846">
    <property type="entry name" value="AmiA-like"/>
</dbReference>
<accession>U2DV13</accession>
<dbReference type="PATRIC" id="fig|1321819.3.peg.1528"/>
<feature type="chain" id="PRO_5004624900" description="Xylanase" evidence="1">
    <location>
        <begin position="19"/>
        <end position="298"/>
    </location>
</feature>
<proteinExistence type="predicted"/>
<dbReference type="Pfam" id="PF07313">
    <property type="entry name" value="AmiA-like"/>
    <property type="match status" value="1"/>
</dbReference>
<evidence type="ECO:0000313" key="3">
    <source>
        <dbReference type="Proteomes" id="UP000016496"/>
    </source>
</evidence>
<reference evidence="2 3" key="1">
    <citation type="submission" date="2013-08" db="EMBL/GenBank/DDBJ databases">
        <authorList>
            <person name="Weinstock G."/>
            <person name="Sodergren E."/>
            <person name="Wylie T."/>
            <person name="Fulton L."/>
            <person name="Fulton R."/>
            <person name="Fronick C."/>
            <person name="O'Laughlin M."/>
            <person name="Godfrey J."/>
            <person name="Miner T."/>
            <person name="Herter B."/>
            <person name="Appelbaum E."/>
            <person name="Cordes M."/>
            <person name="Lek S."/>
            <person name="Wollam A."/>
            <person name="Pepin K.H."/>
            <person name="Palsikar V.B."/>
            <person name="Mitreva M."/>
            <person name="Wilson R.K."/>
        </authorList>
    </citation>
    <scope>NUCLEOTIDE SEQUENCE [LARGE SCALE GENOMIC DNA]</scope>
    <source>
        <strain evidence="2 3">F0041</strain>
    </source>
</reference>
<evidence type="ECO:0000256" key="1">
    <source>
        <dbReference type="SAM" id="SignalP"/>
    </source>
</evidence>
<dbReference type="EMBL" id="AWSV01000089">
    <property type="protein sequence ID" value="ERI85492.1"/>
    <property type="molecule type" value="Genomic_DNA"/>
</dbReference>
<dbReference type="Gene3D" id="2.30.260.10">
    <property type="entry name" value="putative xylanase like domain"/>
    <property type="match status" value="1"/>
</dbReference>
<name>U2DV13_9BACE</name>
<gene>
    <name evidence="2" type="ORF">HMPREF1981_01666</name>
</gene>
<dbReference type="Proteomes" id="UP000016496">
    <property type="component" value="Unassembled WGS sequence"/>
</dbReference>
<sequence length="298" mass="32785">MKKILAVIVLLATEMTFAQQPAGAVSHSGSGYCKQKTEGILRTVGSALHSAGGSAPNVAMDSNGQTNPMLKIGKRYLGTTYVAHTLDRNTEEKLVVQRDSVDCLTFVEYVTAEAMGPCFDENLQKIRYRDGIIDGYPSRLHYTSDWIDNGVRHGLIKDITAEHSPYTIELSISYMSAHPQKYKQLADSPANVARMAAYEKALSGKSVHWLPKNKLPDQGLPWIMNGDIIAFTTSVKGLDIAHVGIAQYIRGKLHLLHASSTQKKVVTSEKPVSKMFEDNKSWTGIRVVRVPQPSKSSL</sequence>
<protein>
    <recommendedName>
        <fullName evidence="4">Xylanase</fullName>
    </recommendedName>
</protein>
<comment type="caution">
    <text evidence="2">The sequence shown here is derived from an EMBL/GenBank/DDBJ whole genome shotgun (WGS) entry which is preliminary data.</text>
</comment>
<keyword evidence="1" id="KW-0732">Signal</keyword>
<organism evidence="2 3">
    <name type="scientific">Bacteroides pyogenes F0041</name>
    <dbReference type="NCBI Taxonomy" id="1321819"/>
    <lineage>
        <taxon>Bacteria</taxon>
        <taxon>Pseudomonadati</taxon>
        <taxon>Bacteroidota</taxon>
        <taxon>Bacteroidia</taxon>
        <taxon>Bacteroidales</taxon>
        <taxon>Bacteroidaceae</taxon>
        <taxon>Bacteroides</taxon>
    </lineage>
</organism>
<dbReference type="SUPFAM" id="SSF54001">
    <property type="entry name" value="Cysteine proteinases"/>
    <property type="match status" value="1"/>
</dbReference>
<dbReference type="HOGENOM" id="CLU_065574_0_0_10"/>
<feature type="signal peptide" evidence="1">
    <location>
        <begin position="1"/>
        <end position="18"/>
    </location>
</feature>